<dbReference type="Gene3D" id="3.20.20.450">
    <property type="entry name" value="EAL domain"/>
    <property type="match status" value="1"/>
</dbReference>
<proteinExistence type="predicted"/>
<dbReference type="Gene3D" id="3.40.50.2300">
    <property type="match status" value="1"/>
</dbReference>
<feature type="domain" description="EAL" evidence="3">
    <location>
        <begin position="174"/>
        <end position="405"/>
    </location>
</feature>
<dbReference type="SMART" id="SM00448">
    <property type="entry name" value="REC"/>
    <property type="match status" value="1"/>
</dbReference>
<dbReference type="CDD" id="cd01948">
    <property type="entry name" value="EAL"/>
    <property type="match status" value="1"/>
</dbReference>
<name>A0A346XWL3_9ACTN</name>
<dbReference type="Proteomes" id="UP000264006">
    <property type="component" value="Chromosome"/>
</dbReference>
<dbReference type="EMBL" id="CP031165">
    <property type="protein sequence ID" value="AXV06610.1"/>
    <property type="molecule type" value="Genomic_DNA"/>
</dbReference>
<dbReference type="GO" id="GO:0071111">
    <property type="term" value="F:cyclic-guanylate-specific phosphodiesterase activity"/>
    <property type="evidence" value="ECO:0007669"/>
    <property type="project" value="InterPro"/>
</dbReference>
<dbReference type="GO" id="GO:0000160">
    <property type="term" value="P:phosphorelay signal transduction system"/>
    <property type="evidence" value="ECO:0007669"/>
    <property type="project" value="InterPro"/>
</dbReference>
<gene>
    <name evidence="4" type="ORF">DVS28_a1925</name>
</gene>
<feature type="domain" description="Response regulatory" evidence="2">
    <location>
        <begin position="22"/>
        <end position="140"/>
    </location>
</feature>
<protein>
    <submittedName>
        <fullName evidence="4">EAL domain</fullName>
    </submittedName>
</protein>
<evidence type="ECO:0000259" key="2">
    <source>
        <dbReference type="PROSITE" id="PS50110"/>
    </source>
</evidence>
<dbReference type="SMART" id="SM00052">
    <property type="entry name" value="EAL"/>
    <property type="match status" value="1"/>
</dbReference>
<dbReference type="InterPro" id="IPR050706">
    <property type="entry name" value="Cyclic-di-GMP_PDE-like"/>
</dbReference>
<keyword evidence="1" id="KW-0597">Phosphoprotein</keyword>
<dbReference type="InterPro" id="IPR001633">
    <property type="entry name" value="EAL_dom"/>
</dbReference>
<dbReference type="KEGG" id="euz:DVS28_a1925"/>
<evidence type="ECO:0000259" key="3">
    <source>
        <dbReference type="PROSITE" id="PS50883"/>
    </source>
</evidence>
<sequence>MARAGLRAAVSTQMEDAIQASRVLVVDDEPTNVLVLERMFESVGLTQVFGLTDPRRTLQMVNDHAIDLVLLDLHMPHLDGLDVLSELRAAADPHDFLPVLVLTADATTDARDRALDGGANDFLTKPFDRIEALLRVRNLLRLRHLHVEAMSRQEELRAELEAREAESRLAQAHHNEKVARVDRALRGDALSMVFQPIHAVADGSVVGMEALARLAIEPSRAPDIWFREATSVGRGAQLELAAAARALAQIDRLEGFLAVNVSPEVARLPAFTELLSGVDCSRVVVELTEHTRVADEVELERDLAHLRERGVRLAVDDTGAGYAGLQRLLGLAPDIVKLDMALIRGIDHDPARRALATALVAFTSEIGAELIAEGVETDAELSTLRALGVPWVQGFGLGRPAPLPG</sequence>
<dbReference type="PROSITE" id="PS50110">
    <property type="entry name" value="RESPONSE_REGULATORY"/>
    <property type="match status" value="1"/>
</dbReference>
<dbReference type="InterPro" id="IPR011006">
    <property type="entry name" value="CheY-like_superfamily"/>
</dbReference>
<dbReference type="PANTHER" id="PTHR33121:SF76">
    <property type="entry name" value="SIGNALING PROTEIN"/>
    <property type="match status" value="1"/>
</dbReference>
<dbReference type="PANTHER" id="PTHR33121">
    <property type="entry name" value="CYCLIC DI-GMP PHOSPHODIESTERASE PDEF"/>
    <property type="match status" value="1"/>
</dbReference>
<dbReference type="Pfam" id="PF00072">
    <property type="entry name" value="Response_reg"/>
    <property type="match status" value="1"/>
</dbReference>
<dbReference type="SUPFAM" id="SSF52172">
    <property type="entry name" value="CheY-like"/>
    <property type="match status" value="1"/>
</dbReference>
<evidence type="ECO:0000313" key="4">
    <source>
        <dbReference type="EMBL" id="AXV06610.1"/>
    </source>
</evidence>
<evidence type="ECO:0000313" key="5">
    <source>
        <dbReference type="Proteomes" id="UP000264006"/>
    </source>
</evidence>
<organism evidence="4 5">
    <name type="scientific">Euzebya pacifica</name>
    <dbReference type="NCBI Taxonomy" id="1608957"/>
    <lineage>
        <taxon>Bacteria</taxon>
        <taxon>Bacillati</taxon>
        <taxon>Actinomycetota</taxon>
        <taxon>Nitriliruptoria</taxon>
        <taxon>Euzebyales</taxon>
    </lineage>
</organism>
<dbReference type="InterPro" id="IPR001789">
    <property type="entry name" value="Sig_transdc_resp-reg_receiver"/>
</dbReference>
<accession>A0A346XWL3</accession>
<keyword evidence="5" id="KW-1185">Reference proteome</keyword>
<dbReference type="RefSeq" id="WP_216826509.1">
    <property type="nucleotide sequence ID" value="NZ_CP031165.1"/>
</dbReference>
<dbReference type="AlphaFoldDB" id="A0A346XWL3"/>
<dbReference type="Pfam" id="PF00563">
    <property type="entry name" value="EAL"/>
    <property type="match status" value="1"/>
</dbReference>
<evidence type="ECO:0000256" key="1">
    <source>
        <dbReference type="PROSITE-ProRule" id="PRU00169"/>
    </source>
</evidence>
<dbReference type="SUPFAM" id="SSF141868">
    <property type="entry name" value="EAL domain-like"/>
    <property type="match status" value="1"/>
</dbReference>
<dbReference type="PROSITE" id="PS50883">
    <property type="entry name" value="EAL"/>
    <property type="match status" value="1"/>
</dbReference>
<feature type="modified residue" description="4-aspartylphosphate" evidence="1">
    <location>
        <position position="72"/>
    </location>
</feature>
<dbReference type="InterPro" id="IPR035919">
    <property type="entry name" value="EAL_sf"/>
</dbReference>
<reference evidence="4 5" key="1">
    <citation type="submission" date="2018-09" db="EMBL/GenBank/DDBJ databases">
        <title>Complete genome sequence of Euzebya sp. DY32-46 isolated from seawater of Pacific Ocean.</title>
        <authorList>
            <person name="Xu L."/>
            <person name="Wu Y.-H."/>
            <person name="Xu X.-W."/>
        </authorList>
    </citation>
    <scope>NUCLEOTIDE SEQUENCE [LARGE SCALE GENOMIC DNA]</scope>
    <source>
        <strain evidence="4 5">DY32-46</strain>
    </source>
</reference>